<evidence type="ECO:0000313" key="4">
    <source>
        <dbReference type="Proteomes" id="UP000029843"/>
    </source>
</evidence>
<accession>A0A099KVH9</accession>
<gene>
    <name evidence="3" type="ORF">ND2E_1775</name>
</gene>
<dbReference type="PANTHER" id="PTHR30203">
    <property type="entry name" value="OUTER MEMBRANE CATION EFFLUX PROTEIN"/>
    <property type="match status" value="1"/>
</dbReference>
<organism evidence="3 4">
    <name type="scientific">Colwellia psychrerythraea</name>
    <name type="common">Vibrio psychroerythus</name>
    <dbReference type="NCBI Taxonomy" id="28229"/>
    <lineage>
        <taxon>Bacteria</taxon>
        <taxon>Pseudomonadati</taxon>
        <taxon>Pseudomonadota</taxon>
        <taxon>Gammaproteobacteria</taxon>
        <taxon>Alteromonadales</taxon>
        <taxon>Colwelliaceae</taxon>
        <taxon>Colwellia</taxon>
    </lineage>
</organism>
<name>A0A099KVH9_COLPS</name>
<dbReference type="RefSeq" id="WP_033092522.1">
    <property type="nucleotide sequence ID" value="NZ_JQED01000005.1"/>
</dbReference>
<reference evidence="3 4" key="1">
    <citation type="submission" date="2014-08" db="EMBL/GenBank/DDBJ databases">
        <title>Genomic and Phenotypic Diversity of Colwellia psychrerythraea strains from Disparate Marine Basins.</title>
        <authorList>
            <person name="Techtmann S.M."/>
            <person name="Stelling S.C."/>
            <person name="Utturkar S.M."/>
            <person name="Alshibli N."/>
            <person name="Harris A."/>
            <person name="Brown S.D."/>
            <person name="Hazen T.C."/>
        </authorList>
    </citation>
    <scope>NUCLEOTIDE SEQUENCE [LARGE SCALE GENOMIC DNA]</scope>
    <source>
        <strain evidence="3 4">ND2E</strain>
    </source>
</reference>
<proteinExistence type="predicted"/>
<feature type="coiled-coil region" evidence="1">
    <location>
        <begin position="430"/>
        <end position="457"/>
    </location>
</feature>
<dbReference type="Gene3D" id="1.20.1600.10">
    <property type="entry name" value="Outer membrane efflux proteins (OEP)"/>
    <property type="match status" value="1"/>
</dbReference>
<feature type="signal peptide" evidence="2">
    <location>
        <begin position="1"/>
        <end position="31"/>
    </location>
</feature>
<feature type="chain" id="PRO_5001957619" evidence="2">
    <location>
        <begin position="32"/>
        <end position="487"/>
    </location>
</feature>
<evidence type="ECO:0000256" key="2">
    <source>
        <dbReference type="SAM" id="SignalP"/>
    </source>
</evidence>
<sequence length="487" mass="54196" precursor="true">MFLFSFPVQARATVAIITLSVLCVASPTLQAADNQKVWSFNSTVTTAQKNDPWLTGNKHQQQAVEALSNAASSLPDPKMSVAFANLPTDGFDFAQEGMTQLKVGITQMFPRGDSLTIKNQQLRIQSEAYPFQRSDREAKVAVTVGSLWLDAYYVQQSIILIEQNRSLFEQLADVAQASYSSTLGKTRQQDIVRAQLELTQLDDRLDILAQQQNAYVGMLSQWLSTAFLNDPTQVGIAEFGQLQHMTLAKQLPQLDLLHAGLRHASTGLSNTDMSNNTWLSVEELTEQFVKHPAVIALDKKILATKTGINLAEQAYQPEWGINASYGYRDDDPLGNSRADLFSVGVTFDLPLFTDNRQDMTVKSAVSATEAVKTEKILLLRQLLGAFSSAQGRLSRLNNRKILYQTRLLPQIHDQAEASLTAYTNDDGDFSEVVRSRIAELNAEIEQLKIAVEQQKIILELNYLFVGSLAMNKTSNNPQQTFAQREEK</sequence>
<evidence type="ECO:0000313" key="3">
    <source>
        <dbReference type="EMBL" id="KGJ94586.1"/>
    </source>
</evidence>
<dbReference type="AlphaFoldDB" id="A0A099KVH9"/>
<keyword evidence="2" id="KW-0732">Signal</keyword>
<dbReference type="OrthoDB" id="5607838at2"/>
<dbReference type="SUPFAM" id="SSF56954">
    <property type="entry name" value="Outer membrane efflux proteins (OEP)"/>
    <property type="match status" value="1"/>
</dbReference>
<evidence type="ECO:0000256" key="1">
    <source>
        <dbReference type="SAM" id="Coils"/>
    </source>
</evidence>
<dbReference type="GO" id="GO:0015562">
    <property type="term" value="F:efflux transmembrane transporter activity"/>
    <property type="evidence" value="ECO:0007669"/>
    <property type="project" value="InterPro"/>
</dbReference>
<dbReference type="Proteomes" id="UP000029843">
    <property type="component" value="Unassembled WGS sequence"/>
</dbReference>
<dbReference type="InterPro" id="IPR010131">
    <property type="entry name" value="MdtP/NodT-like"/>
</dbReference>
<comment type="caution">
    <text evidence="3">The sequence shown here is derived from an EMBL/GenBank/DDBJ whole genome shotgun (WGS) entry which is preliminary data.</text>
</comment>
<dbReference type="PANTHER" id="PTHR30203:SF24">
    <property type="entry name" value="BLR4935 PROTEIN"/>
    <property type="match status" value="1"/>
</dbReference>
<dbReference type="PATRIC" id="fig|28229.4.peg.788"/>
<protein>
    <submittedName>
        <fullName evidence="3">Outer membrane efflux protein</fullName>
    </submittedName>
</protein>
<dbReference type="EMBL" id="JQED01000005">
    <property type="protein sequence ID" value="KGJ94586.1"/>
    <property type="molecule type" value="Genomic_DNA"/>
</dbReference>
<keyword evidence="1" id="KW-0175">Coiled coil</keyword>